<dbReference type="AlphaFoldDB" id="A0A7G7WNI1"/>
<dbReference type="SMART" id="SM01161">
    <property type="entry name" value="DUF1767"/>
    <property type="match status" value="1"/>
</dbReference>
<dbReference type="EMBL" id="MT276020">
    <property type="protein sequence ID" value="QNH68107.1"/>
    <property type="molecule type" value="mRNA"/>
</dbReference>
<proteinExistence type="evidence at transcript level"/>
<accession>A0A7G7WNI1</accession>
<dbReference type="GO" id="GO:0000724">
    <property type="term" value="P:double-strand break repair via homologous recombination"/>
    <property type="evidence" value="ECO:0007669"/>
    <property type="project" value="TreeGrafter"/>
</dbReference>
<evidence type="ECO:0000313" key="5">
    <source>
        <dbReference type="EMBL" id="QNH68107.1"/>
    </source>
</evidence>
<reference evidence="5" key="1">
    <citation type="submission" date="2020-04" db="EMBL/GenBank/DDBJ databases">
        <title>Genome-wide identification of DNA double-strand break (DSBs) repair genes and transcriptional modulation in response to Benzo[alpha]pyrene in the monogonont rotifer Brachionus spp.</title>
        <authorList>
            <person name="Kim M.-S."/>
            <person name="Lee Y.H."/>
            <person name="Lee J.-S."/>
        </authorList>
    </citation>
    <scope>NUCLEOTIDE SEQUENCE</scope>
</reference>
<dbReference type="Pfam" id="PF16099">
    <property type="entry name" value="RMI1_C"/>
    <property type="match status" value="1"/>
</dbReference>
<dbReference type="GO" id="GO:0016604">
    <property type="term" value="C:nuclear body"/>
    <property type="evidence" value="ECO:0007669"/>
    <property type="project" value="TreeGrafter"/>
</dbReference>
<evidence type="ECO:0000259" key="3">
    <source>
        <dbReference type="Pfam" id="PF08585"/>
    </source>
</evidence>
<sequence length="563" mass="64873">MTSNIQKITEEFKRKHLTKYSLEVPDDWLSQCAEFLTAETPGKTISEYTDLIFGQLLDFDLNLIGTESIKPIFFKTLNGTLNGTFFLQLKYCIDTTESSFSLIQKLRGIISDNAQVDADNVPTATQFEQRNVKKNRMLAIYLTDGKNSITAIENRMIPVLKDDLLPGVKVEISGKIPFENNVLLLEPQHVKVLGGCVEEIANLDYMLNLIQEDIALKYQNREDREKCKTFDNNFENNQIKNKFNNQNIQTKPGKNSQSKFKNFACQESDDDELLMKCDLASYNNTTGRVTNSVENLALKRPPSIDAISSYSKNLTKSSNLKKQRVNDVMEIEEENDFKILKENKISKNCNYDQDDEDIQLLQIDEQKLITNKLSSGSLKHKPWADNKENHSTISDDFDKFLNNSHNSSNQEKKSDSSLTRLSTLTDPTFLNLCCMKNRSSDNNLSTCSHLSQCFFVRVVSNLKQFKLRWYQEILASDGISEINCYIDNEPLANLLDLTCQEAKELFIKTKETSDQKYQQIFEQKRKNCEQKLKKMTAIMHLKYNFESSKFCIYKIDNIVYNRT</sequence>
<dbReference type="PANTHER" id="PTHR14790:SF15">
    <property type="entry name" value="RECQ-MEDIATED GENOME INSTABILITY PROTEIN 1"/>
    <property type="match status" value="1"/>
</dbReference>
<feature type="domain" description="RecQ-mediated genome instability protein 1 C-terminal OB-fold" evidence="4">
    <location>
        <begin position="429"/>
        <end position="556"/>
    </location>
</feature>
<evidence type="ECO:0000256" key="1">
    <source>
        <dbReference type="ARBA" id="ARBA00006395"/>
    </source>
</evidence>
<dbReference type="Gene3D" id="2.40.50.770">
    <property type="entry name" value="RecQ-mediated genome instability protein Rmi1, C-terminal domain"/>
    <property type="match status" value="1"/>
</dbReference>
<evidence type="ECO:0000259" key="4">
    <source>
        <dbReference type="Pfam" id="PF16099"/>
    </source>
</evidence>
<dbReference type="InterPro" id="IPR032199">
    <property type="entry name" value="RMI1_C"/>
</dbReference>
<dbReference type="GO" id="GO:0000712">
    <property type="term" value="P:resolution of meiotic recombination intermediates"/>
    <property type="evidence" value="ECO:0007669"/>
    <property type="project" value="TreeGrafter"/>
</dbReference>
<organism evidence="5">
    <name type="scientific">Brachionus koreanus</name>
    <dbReference type="NCBI Taxonomy" id="1199090"/>
    <lineage>
        <taxon>Eukaryota</taxon>
        <taxon>Metazoa</taxon>
        <taxon>Spiralia</taxon>
        <taxon>Gnathifera</taxon>
        <taxon>Rotifera</taxon>
        <taxon>Eurotatoria</taxon>
        <taxon>Monogononta</taxon>
        <taxon>Pseudotrocha</taxon>
        <taxon>Ploima</taxon>
        <taxon>Brachionidae</taxon>
        <taxon>Brachionus</taxon>
    </lineage>
</organism>
<dbReference type="GO" id="GO:0000166">
    <property type="term" value="F:nucleotide binding"/>
    <property type="evidence" value="ECO:0007669"/>
    <property type="project" value="InterPro"/>
</dbReference>
<dbReference type="PANTHER" id="PTHR14790">
    <property type="entry name" value="RECQ-MEDIATED GENOME INSTABILITY PROTEIN 1 RMI1"/>
    <property type="match status" value="1"/>
</dbReference>
<name>A0A7G7WNI1_9BILA</name>
<dbReference type="GO" id="GO:0031422">
    <property type="term" value="C:RecQ family helicase-topoisomerase III complex"/>
    <property type="evidence" value="ECO:0007669"/>
    <property type="project" value="TreeGrafter"/>
</dbReference>
<feature type="domain" description="RecQ mediated genome instability protein 1 OB-fold" evidence="3">
    <location>
        <begin position="79"/>
        <end position="200"/>
    </location>
</feature>
<evidence type="ECO:0000256" key="2">
    <source>
        <dbReference type="ARBA" id="ARBA00018987"/>
    </source>
</evidence>
<protein>
    <recommendedName>
        <fullName evidence="2">RecQ-mediated genome instability protein 1</fullName>
    </recommendedName>
</protein>
<dbReference type="Pfam" id="PF08585">
    <property type="entry name" value="RMI1_N_C"/>
    <property type="match status" value="1"/>
</dbReference>
<dbReference type="InterPro" id="IPR042470">
    <property type="entry name" value="RMI1_N_C_sf"/>
</dbReference>
<comment type="similarity">
    <text evidence="1">Belongs to the RMI1 family.</text>
</comment>
<dbReference type="InterPro" id="IPR013894">
    <property type="entry name" value="RMI1_OB"/>
</dbReference>